<organism evidence="2 3">
    <name type="scientific">Pleurodeles waltl</name>
    <name type="common">Iberian ribbed newt</name>
    <dbReference type="NCBI Taxonomy" id="8319"/>
    <lineage>
        <taxon>Eukaryota</taxon>
        <taxon>Metazoa</taxon>
        <taxon>Chordata</taxon>
        <taxon>Craniata</taxon>
        <taxon>Vertebrata</taxon>
        <taxon>Euteleostomi</taxon>
        <taxon>Amphibia</taxon>
        <taxon>Batrachia</taxon>
        <taxon>Caudata</taxon>
        <taxon>Salamandroidea</taxon>
        <taxon>Salamandridae</taxon>
        <taxon>Pleurodelinae</taxon>
        <taxon>Pleurodeles</taxon>
    </lineage>
</organism>
<accession>A0AAV7VQI5</accession>
<gene>
    <name evidence="2" type="ORF">NDU88_006257</name>
</gene>
<dbReference type="AlphaFoldDB" id="A0AAV7VQI5"/>
<proteinExistence type="predicted"/>
<evidence type="ECO:0000313" key="3">
    <source>
        <dbReference type="Proteomes" id="UP001066276"/>
    </source>
</evidence>
<protein>
    <submittedName>
        <fullName evidence="2">Uncharacterized protein</fullName>
    </submittedName>
</protein>
<sequence>MVTGVRQERRGVQRRQCVRQEGEGIERRLRAEADQYQTQMKSWEPVKKALRTKTTGRRAHLTMEGEDVRRPATFWEERGTSRDKAKIIEKKGTGTEERKDMDIVYIKQKSKETDIAERERERKQIISQNNSERQRKVRKVITENKIGKGAREKGVKERDKRTIKRQQGEKILKRKKTGNERGKITRAKRAF</sequence>
<feature type="compositionally biased region" description="Basic and acidic residues" evidence="1">
    <location>
        <begin position="144"/>
        <end position="183"/>
    </location>
</feature>
<reference evidence="2" key="1">
    <citation type="journal article" date="2022" name="bioRxiv">
        <title>Sequencing and chromosome-scale assembly of the giantPleurodeles waltlgenome.</title>
        <authorList>
            <person name="Brown T."/>
            <person name="Elewa A."/>
            <person name="Iarovenko S."/>
            <person name="Subramanian E."/>
            <person name="Araus A.J."/>
            <person name="Petzold A."/>
            <person name="Susuki M."/>
            <person name="Suzuki K.-i.T."/>
            <person name="Hayashi T."/>
            <person name="Toyoda A."/>
            <person name="Oliveira C."/>
            <person name="Osipova E."/>
            <person name="Leigh N.D."/>
            <person name="Simon A."/>
            <person name="Yun M.H."/>
        </authorList>
    </citation>
    <scope>NUCLEOTIDE SEQUENCE</scope>
    <source>
        <strain evidence="2">20211129_DDA</strain>
        <tissue evidence="2">Liver</tissue>
    </source>
</reference>
<dbReference type="Proteomes" id="UP001066276">
    <property type="component" value="Chromosome 2_1"/>
</dbReference>
<evidence type="ECO:0000313" key="2">
    <source>
        <dbReference type="EMBL" id="KAJ1202457.1"/>
    </source>
</evidence>
<comment type="caution">
    <text evidence="2">The sequence shown here is derived from an EMBL/GenBank/DDBJ whole genome shotgun (WGS) entry which is preliminary data.</text>
</comment>
<feature type="region of interest" description="Disordered" evidence="1">
    <location>
        <begin position="144"/>
        <end position="191"/>
    </location>
</feature>
<dbReference type="EMBL" id="JANPWB010000003">
    <property type="protein sequence ID" value="KAJ1202457.1"/>
    <property type="molecule type" value="Genomic_DNA"/>
</dbReference>
<evidence type="ECO:0000256" key="1">
    <source>
        <dbReference type="SAM" id="MobiDB-lite"/>
    </source>
</evidence>
<keyword evidence="3" id="KW-1185">Reference proteome</keyword>
<name>A0AAV7VQI5_PLEWA</name>